<evidence type="ECO:0000313" key="9">
    <source>
        <dbReference type="EMBL" id="TPX70986.1"/>
    </source>
</evidence>
<keyword evidence="5 6" id="KW-0418">Kinase</keyword>
<evidence type="ECO:0000256" key="5">
    <source>
        <dbReference type="ARBA" id="ARBA00022777"/>
    </source>
</evidence>
<evidence type="ECO:0000256" key="1">
    <source>
        <dbReference type="ARBA" id="ARBA00004690"/>
    </source>
</evidence>
<feature type="domain" description="Phosphoribosyltransferase" evidence="8">
    <location>
        <begin position="265"/>
        <end position="477"/>
    </location>
</feature>
<evidence type="ECO:0000256" key="2">
    <source>
        <dbReference type="ARBA" id="ARBA00004784"/>
    </source>
</evidence>
<dbReference type="UniPathway" id="UPA00574">
    <property type="reaction ID" value="UER00637"/>
</dbReference>
<dbReference type="CDD" id="cd06223">
    <property type="entry name" value="PRTases_typeI"/>
    <property type="match status" value="1"/>
</dbReference>
<organism evidence="9 10">
    <name type="scientific">Chytriomyces confervae</name>
    <dbReference type="NCBI Taxonomy" id="246404"/>
    <lineage>
        <taxon>Eukaryota</taxon>
        <taxon>Fungi</taxon>
        <taxon>Fungi incertae sedis</taxon>
        <taxon>Chytridiomycota</taxon>
        <taxon>Chytridiomycota incertae sedis</taxon>
        <taxon>Chytridiomycetes</taxon>
        <taxon>Chytridiales</taxon>
        <taxon>Chytriomycetaceae</taxon>
        <taxon>Chytriomyces</taxon>
    </lineage>
</organism>
<evidence type="ECO:0000259" key="8">
    <source>
        <dbReference type="Pfam" id="PF14681"/>
    </source>
</evidence>
<dbReference type="NCBIfam" id="NF004018">
    <property type="entry name" value="PRK05480.1"/>
    <property type="match status" value="1"/>
</dbReference>
<comment type="caution">
    <text evidence="9">The sequence shown here is derived from an EMBL/GenBank/DDBJ whole genome shotgun (WGS) entry which is preliminary data.</text>
</comment>
<name>A0A507F6F9_9FUNG</name>
<comment type="pathway">
    <text evidence="2 6">Pyrimidine metabolism; CTP biosynthesis via salvage pathway; CTP from cytidine: step 1/3.</text>
</comment>
<accession>A0A507F6F9</accession>
<dbReference type="EC" id="2.7.1.48" evidence="6"/>
<dbReference type="FunFam" id="3.40.50.300:FF:000339">
    <property type="entry name" value="Uridine kinase"/>
    <property type="match status" value="1"/>
</dbReference>
<comment type="similarity">
    <text evidence="6">Belongs to the uridine kinase family.</text>
</comment>
<dbReference type="GO" id="GO:0043771">
    <property type="term" value="F:cytidine kinase activity"/>
    <property type="evidence" value="ECO:0007669"/>
    <property type="project" value="RHEA"/>
</dbReference>
<keyword evidence="3 6" id="KW-0808">Transferase</keyword>
<evidence type="ECO:0000256" key="3">
    <source>
        <dbReference type="ARBA" id="ARBA00022679"/>
    </source>
</evidence>
<dbReference type="GO" id="GO:0044206">
    <property type="term" value="P:UMP salvage"/>
    <property type="evidence" value="ECO:0007669"/>
    <property type="project" value="UniProtKB-UniPathway"/>
</dbReference>
<dbReference type="PRINTS" id="PR00988">
    <property type="entry name" value="URIDINKINASE"/>
</dbReference>
<dbReference type="InterPro" id="IPR027417">
    <property type="entry name" value="P-loop_NTPase"/>
</dbReference>
<dbReference type="UniPathway" id="UPA00579">
    <property type="reaction ID" value="UER00640"/>
</dbReference>
<dbReference type="OrthoDB" id="738517at2759"/>
<evidence type="ECO:0000256" key="6">
    <source>
        <dbReference type="RuleBase" id="RU003825"/>
    </source>
</evidence>
<dbReference type="InterPro" id="IPR006083">
    <property type="entry name" value="PRK/URK"/>
</dbReference>
<dbReference type="InterPro" id="IPR029057">
    <property type="entry name" value="PRTase-like"/>
</dbReference>
<dbReference type="STRING" id="246404.A0A507F6F9"/>
<reference evidence="9 10" key="1">
    <citation type="journal article" date="2019" name="Sci. Rep.">
        <title>Comparative genomics of chytrid fungi reveal insights into the obligate biotrophic and pathogenic lifestyle of Synchytrium endobioticum.</title>
        <authorList>
            <person name="van de Vossenberg B.T.L.H."/>
            <person name="Warris S."/>
            <person name="Nguyen H.D.T."/>
            <person name="van Gent-Pelzer M.P.E."/>
            <person name="Joly D.L."/>
            <person name="van de Geest H.C."/>
            <person name="Bonants P.J.M."/>
            <person name="Smith D.S."/>
            <person name="Levesque C.A."/>
            <person name="van der Lee T.A.J."/>
        </authorList>
    </citation>
    <scope>NUCLEOTIDE SEQUENCE [LARGE SCALE GENOMIC DNA]</scope>
    <source>
        <strain evidence="9 10">CBS 675.73</strain>
    </source>
</reference>
<dbReference type="Pfam" id="PF14681">
    <property type="entry name" value="UPRTase"/>
    <property type="match status" value="1"/>
</dbReference>
<dbReference type="PANTHER" id="PTHR10285">
    <property type="entry name" value="URIDINE KINASE"/>
    <property type="match status" value="1"/>
</dbReference>
<dbReference type="Pfam" id="PF00485">
    <property type="entry name" value="PRK"/>
    <property type="match status" value="1"/>
</dbReference>
<gene>
    <name evidence="9" type="ORF">CcCBS67573_g06354</name>
</gene>
<proteinExistence type="inferred from homology"/>
<dbReference type="GO" id="GO:0004849">
    <property type="term" value="F:uridine kinase activity"/>
    <property type="evidence" value="ECO:0007669"/>
    <property type="project" value="UniProtKB-EC"/>
</dbReference>
<evidence type="ECO:0000259" key="7">
    <source>
        <dbReference type="Pfam" id="PF00485"/>
    </source>
</evidence>
<dbReference type="CDD" id="cd02023">
    <property type="entry name" value="UMPK"/>
    <property type="match status" value="1"/>
</dbReference>
<dbReference type="SUPFAM" id="SSF53271">
    <property type="entry name" value="PRTase-like"/>
    <property type="match status" value="1"/>
</dbReference>
<keyword evidence="10" id="KW-1185">Reference proteome</keyword>
<dbReference type="AlphaFoldDB" id="A0A507F6F9"/>
<dbReference type="GO" id="GO:0044211">
    <property type="term" value="P:CTP salvage"/>
    <property type="evidence" value="ECO:0007669"/>
    <property type="project" value="UniProtKB-UniPathway"/>
</dbReference>
<keyword evidence="4 6" id="KW-0547">Nucleotide-binding</keyword>
<comment type="pathway">
    <text evidence="1 6">Pyrimidine metabolism; UMP biosynthesis via salvage pathway; UMP from uridine: step 1/1.</text>
</comment>
<keyword evidence="6" id="KW-0067">ATP-binding</keyword>
<sequence length="478" mass="53208">MGDSGGGITDGDQKLKRGRFPWFSLDGTPHKPYIIGIGGGSASGKTSVANIIIKELGVPWVVLVQMDSFYKSLTKEQIEQAYQNNYNFDHPDSFDFDILEETLKNLKDGVQVDVPVYDFNTHSRLKDTSTSIYGANIVIFEGIFALHDPKVRALMDLMLFVDTDSDVRLARRLRRDIAERGRDIHGVLSQYKKYVKPAFDDYIYPTMKHADVIVPRGSDNVAAISVITQHIIREMDARDLSLRSQLLKMNYPKEKPASVALLDANPEVSSMLLLLQDKSLDKSDFAFNVDRLSRLVVERGLVEYEMSQEANVDRVLKLHQKMCAVEVTRTKGPSMLNGLTQVLNHLPVGSIMLVQTRDVTSPKPSSEDSPTSLLAKEVAEIELHHMNLPKDIKDRVVIITDVTTSTGAAAMMAVRVVLDHGVKEKNIIFLSLVATAHGLHVLTNAFPAVKIATAEVVSEMDGFRRISEIGHFGDRSFC</sequence>
<comment type="catalytic activity">
    <reaction evidence="6">
        <text>cytidine + ATP = CMP + ADP + H(+)</text>
        <dbReference type="Rhea" id="RHEA:24674"/>
        <dbReference type="ChEBI" id="CHEBI:15378"/>
        <dbReference type="ChEBI" id="CHEBI:17562"/>
        <dbReference type="ChEBI" id="CHEBI:30616"/>
        <dbReference type="ChEBI" id="CHEBI:60377"/>
        <dbReference type="ChEBI" id="CHEBI:456216"/>
        <dbReference type="EC" id="2.7.1.48"/>
    </reaction>
</comment>
<protein>
    <recommendedName>
        <fullName evidence="6">Uridine kinase</fullName>
        <ecNumber evidence="6">2.7.1.48</ecNumber>
    </recommendedName>
</protein>
<dbReference type="InterPro" id="IPR000764">
    <property type="entry name" value="Uridine_kinase-like"/>
</dbReference>
<dbReference type="InterPro" id="IPR000836">
    <property type="entry name" value="PRTase_dom"/>
</dbReference>
<evidence type="ECO:0000313" key="10">
    <source>
        <dbReference type="Proteomes" id="UP000320333"/>
    </source>
</evidence>
<dbReference type="Proteomes" id="UP000320333">
    <property type="component" value="Unassembled WGS sequence"/>
</dbReference>
<dbReference type="Gene3D" id="3.40.50.300">
    <property type="entry name" value="P-loop containing nucleotide triphosphate hydrolases"/>
    <property type="match status" value="1"/>
</dbReference>
<dbReference type="NCBIfam" id="TIGR00235">
    <property type="entry name" value="udk"/>
    <property type="match status" value="1"/>
</dbReference>
<dbReference type="SUPFAM" id="SSF52540">
    <property type="entry name" value="P-loop containing nucleoside triphosphate hydrolases"/>
    <property type="match status" value="1"/>
</dbReference>
<dbReference type="Gene3D" id="3.40.50.2020">
    <property type="match status" value="1"/>
</dbReference>
<dbReference type="EMBL" id="QEAP01000267">
    <property type="protein sequence ID" value="TPX70986.1"/>
    <property type="molecule type" value="Genomic_DNA"/>
</dbReference>
<comment type="catalytic activity">
    <reaction evidence="6">
        <text>uridine + ATP = UMP + ADP + H(+)</text>
        <dbReference type="Rhea" id="RHEA:16825"/>
        <dbReference type="ChEBI" id="CHEBI:15378"/>
        <dbReference type="ChEBI" id="CHEBI:16704"/>
        <dbReference type="ChEBI" id="CHEBI:30616"/>
        <dbReference type="ChEBI" id="CHEBI:57865"/>
        <dbReference type="ChEBI" id="CHEBI:456216"/>
        <dbReference type="EC" id="2.7.1.48"/>
    </reaction>
</comment>
<dbReference type="GO" id="GO:0005524">
    <property type="term" value="F:ATP binding"/>
    <property type="evidence" value="ECO:0007669"/>
    <property type="project" value="UniProtKB-KW"/>
</dbReference>
<evidence type="ECO:0000256" key="4">
    <source>
        <dbReference type="ARBA" id="ARBA00022741"/>
    </source>
</evidence>
<feature type="domain" description="Phosphoribulokinase/uridine kinase" evidence="7">
    <location>
        <begin position="34"/>
        <end position="220"/>
    </location>
</feature>